<dbReference type="AlphaFoldDB" id="A0A0M0JQB1"/>
<accession>A0A0M0JQB1</accession>
<sequence length="134" mass="15247">MTDGGEIKLTAKDPKHCVTLHLLRRIHTSKSRWFHLGRVVKLELWKAEYGLGHWNKLVVGEKLPNVLIDWTSWIDEAEETEIRNNPYGHDTHHMIGAMGANWGSNVDRKIKATAQAAKLNTSRPDDPDEDITCV</sequence>
<gene>
    <name evidence="1" type="ORF">Ctob_005560</name>
</gene>
<proteinExistence type="predicted"/>
<comment type="caution">
    <text evidence="1">The sequence shown here is derived from an EMBL/GenBank/DDBJ whole genome shotgun (WGS) entry which is preliminary data.</text>
</comment>
<evidence type="ECO:0000313" key="1">
    <source>
        <dbReference type="EMBL" id="KOO28789.1"/>
    </source>
</evidence>
<organism evidence="1 2">
    <name type="scientific">Chrysochromulina tobinii</name>
    <dbReference type="NCBI Taxonomy" id="1460289"/>
    <lineage>
        <taxon>Eukaryota</taxon>
        <taxon>Haptista</taxon>
        <taxon>Haptophyta</taxon>
        <taxon>Prymnesiophyceae</taxon>
        <taxon>Prymnesiales</taxon>
        <taxon>Chrysochromulinaceae</taxon>
        <taxon>Chrysochromulina</taxon>
    </lineage>
</organism>
<keyword evidence="2" id="KW-1185">Reference proteome</keyword>
<dbReference type="Gene3D" id="2.60.40.790">
    <property type="match status" value="1"/>
</dbReference>
<evidence type="ECO:0000313" key="2">
    <source>
        <dbReference type="Proteomes" id="UP000037460"/>
    </source>
</evidence>
<reference evidence="2" key="1">
    <citation type="journal article" date="2015" name="PLoS Genet.">
        <title>Genome Sequence and Transcriptome Analyses of Chrysochromulina tobin: Metabolic Tools for Enhanced Algal Fitness in the Prominent Order Prymnesiales (Haptophyceae).</title>
        <authorList>
            <person name="Hovde B.T."/>
            <person name="Deodato C.R."/>
            <person name="Hunsperger H.M."/>
            <person name="Ryken S.A."/>
            <person name="Yost W."/>
            <person name="Jha R.K."/>
            <person name="Patterson J."/>
            <person name="Monnat R.J. Jr."/>
            <person name="Barlow S.B."/>
            <person name="Starkenburg S.R."/>
            <person name="Cattolico R.A."/>
        </authorList>
    </citation>
    <scope>NUCLEOTIDE SEQUENCE</scope>
    <source>
        <strain evidence="2">CCMP291</strain>
    </source>
</reference>
<dbReference type="Proteomes" id="UP000037460">
    <property type="component" value="Unassembled WGS sequence"/>
</dbReference>
<dbReference type="InterPro" id="IPR008978">
    <property type="entry name" value="HSP20-like_chaperone"/>
</dbReference>
<protein>
    <submittedName>
        <fullName evidence="1">Uncharacterized protein</fullName>
    </submittedName>
</protein>
<dbReference type="EMBL" id="JWZX01002515">
    <property type="protein sequence ID" value="KOO28789.1"/>
    <property type="molecule type" value="Genomic_DNA"/>
</dbReference>
<dbReference type="SUPFAM" id="SSF49764">
    <property type="entry name" value="HSP20-like chaperones"/>
    <property type="match status" value="1"/>
</dbReference>
<name>A0A0M0JQB1_9EUKA</name>